<name>A0A8H5F4V8_9AGAR</name>
<organism evidence="1 2">
    <name type="scientific">Psilocybe cf. subviscida</name>
    <dbReference type="NCBI Taxonomy" id="2480587"/>
    <lineage>
        <taxon>Eukaryota</taxon>
        <taxon>Fungi</taxon>
        <taxon>Dikarya</taxon>
        <taxon>Basidiomycota</taxon>
        <taxon>Agaricomycotina</taxon>
        <taxon>Agaricomycetes</taxon>
        <taxon>Agaricomycetidae</taxon>
        <taxon>Agaricales</taxon>
        <taxon>Agaricineae</taxon>
        <taxon>Strophariaceae</taxon>
        <taxon>Psilocybe</taxon>
    </lineage>
</organism>
<evidence type="ECO:0000313" key="1">
    <source>
        <dbReference type="EMBL" id="KAF5323789.1"/>
    </source>
</evidence>
<sequence length="257" mass="28367">MEDFLESWKKPQPFPPSRKTVDWIITSLGLHAEILDSIGHTASALNAIHRASKMAGLYYERNLCLPMLVCEYRRANLMTTLGFEQEALSAAEKALKLTREMSSALDKENLVSALHAVAIAADRCLSYQRVIEVSEEALYICQQDNKLALKQGYPSPCPTYLTLMPRSAQLLSFGCANNAMTVLGLQYATDAVQYAINLRGAVTLGTGPAAQSYFEARGSLANILISTGDVYGATAILQEQRKYFNKQVEVRNGDYRA</sequence>
<reference evidence="1 2" key="1">
    <citation type="journal article" date="2020" name="ISME J.">
        <title>Uncovering the hidden diversity of litter-decomposition mechanisms in mushroom-forming fungi.</title>
        <authorList>
            <person name="Floudas D."/>
            <person name="Bentzer J."/>
            <person name="Ahren D."/>
            <person name="Johansson T."/>
            <person name="Persson P."/>
            <person name="Tunlid A."/>
        </authorList>
    </citation>
    <scope>NUCLEOTIDE SEQUENCE [LARGE SCALE GENOMIC DNA]</scope>
    <source>
        <strain evidence="1 2">CBS 101986</strain>
    </source>
</reference>
<dbReference type="InterPro" id="IPR011990">
    <property type="entry name" value="TPR-like_helical_dom_sf"/>
</dbReference>
<gene>
    <name evidence="1" type="ORF">D9619_012924</name>
</gene>
<protein>
    <submittedName>
        <fullName evidence="1">Uncharacterized protein</fullName>
    </submittedName>
</protein>
<accession>A0A8H5F4V8</accession>
<dbReference type="Proteomes" id="UP000567179">
    <property type="component" value="Unassembled WGS sequence"/>
</dbReference>
<comment type="caution">
    <text evidence="1">The sequence shown here is derived from an EMBL/GenBank/DDBJ whole genome shotgun (WGS) entry which is preliminary data.</text>
</comment>
<keyword evidence="2" id="KW-1185">Reference proteome</keyword>
<dbReference type="SUPFAM" id="SSF48452">
    <property type="entry name" value="TPR-like"/>
    <property type="match status" value="1"/>
</dbReference>
<proteinExistence type="predicted"/>
<evidence type="ECO:0000313" key="2">
    <source>
        <dbReference type="Proteomes" id="UP000567179"/>
    </source>
</evidence>
<dbReference type="EMBL" id="JAACJJ010000017">
    <property type="protein sequence ID" value="KAF5323789.1"/>
    <property type="molecule type" value="Genomic_DNA"/>
</dbReference>
<dbReference type="AlphaFoldDB" id="A0A8H5F4V8"/>